<evidence type="ECO:0000313" key="7">
    <source>
        <dbReference type="Proteomes" id="UP000265618"/>
    </source>
</evidence>
<dbReference type="GO" id="GO:0002181">
    <property type="term" value="P:cytoplasmic translation"/>
    <property type="evidence" value="ECO:0007669"/>
    <property type="project" value="TreeGrafter"/>
</dbReference>
<dbReference type="InterPro" id="IPR038526">
    <property type="entry name" value="Ribosomal_eL22_sf"/>
</dbReference>
<dbReference type="GO" id="GO:1990904">
    <property type="term" value="C:ribonucleoprotein complex"/>
    <property type="evidence" value="ECO:0007669"/>
    <property type="project" value="UniProtKB-KW"/>
</dbReference>
<proteinExistence type="inferred from homology"/>
<evidence type="ECO:0000256" key="1">
    <source>
        <dbReference type="ARBA" id="ARBA00007817"/>
    </source>
</evidence>
<evidence type="ECO:0000256" key="4">
    <source>
        <dbReference type="ARBA" id="ARBA00040613"/>
    </source>
</evidence>
<keyword evidence="3" id="KW-0687">Ribonucleoprotein</keyword>
<name>A0A9K3CP09_9EUKA</name>
<dbReference type="AlphaFoldDB" id="A0A9K3CP09"/>
<comment type="similarity">
    <text evidence="1">Belongs to the eukaryotic ribosomal protein eL22 family.</text>
</comment>
<dbReference type="EMBL" id="BDIP01000049">
    <property type="protein sequence ID" value="GIQ79745.1"/>
    <property type="molecule type" value="Genomic_DNA"/>
</dbReference>
<dbReference type="InterPro" id="IPR002671">
    <property type="entry name" value="Ribosomal_eL22"/>
</dbReference>
<comment type="caution">
    <text evidence="6">The sequence shown here is derived from an EMBL/GenBank/DDBJ whole genome shotgun (WGS) entry which is preliminary data.</text>
</comment>
<gene>
    <name evidence="6" type="ORF">KIPB_000439</name>
</gene>
<dbReference type="GO" id="GO:0003735">
    <property type="term" value="F:structural constituent of ribosome"/>
    <property type="evidence" value="ECO:0007669"/>
    <property type="project" value="InterPro"/>
</dbReference>
<dbReference type="PANTHER" id="PTHR10064">
    <property type="entry name" value="60S RIBOSOMAL PROTEIN L22"/>
    <property type="match status" value="1"/>
</dbReference>
<organism evidence="6 7">
    <name type="scientific">Kipferlia bialata</name>
    <dbReference type="NCBI Taxonomy" id="797122"/>
    <lineage>
        <taxon>Eukaryota</taxon>
        <taxon>Metamonada</taxon>
        <taxon>Carpediemonas-like organisms</taxon>
        <taxon>Kipferlia</taxon>
    </lineage>
</organism>
<evidence type="ECO:0000313" key="6">
    <source>
        <dbReference type="EMBL" id="GIQ79745.1"/>
    </source>
</evidence>
<dbReference type="OrthoDB" id="10259820at2759"/>
<dbReference type="GO" id="GO:0003723">
    <property type="term" value="F:RNA binding"/>
    <property type="evidence" value="ECO:0007669"/>
    <property type="project" value="TreeGrafter"/>
</dbReference>
<reference evidence="6 7" key="1">
    <citation type="journal article" date="2018" name="PLoS ONE">
        <title>The draft genome of Kipferlia bialata reveals reductive genome evolution in fornicate parasites.</title>
        <authorList>
            <person name="Tanifuji G."/>
            <person name="Takabayashi S."/>
            <person name="Kume K."/>
            <person name="Takagi M."/>
            <person name="Nakayama T."/>
            <person name="Kamikawa R."/>
            <person name="Inagaki Y."/>
            <person name="Hashimoto T."/>
        </authorList>
    </citation>
    <scope>NUCLEOTIDE SEQUENCE [LARGE SCALE GENOMIC DNA]</scope>
    <source>
        <strain evidence="6">NY0173</strain>
    </source>
</reference>
<dbReference type="GO" id="GO:0005840">
    <property type="term" value="C:ribosome"/>
    <property type="evidence" value="ECO:0007669"/>
    <property type="project" value="UniProtKB-KW"/>
</dbReference>
<evidence type="ECO:0000256" key="5">
    <source>
        <dbReference type="ARBA" id="ARBA00041214"/>
    </source>
</evidence>
<sequence>MQFANTLLLECNRAERLFLQSRINMPRVSKTTKAVMKPTRFVMDMSSAMDLDLKPEDFVEYVIEHFKTKAGMTAPKVTVERSTVVIDSEYSFAKKYVKYLAKRYLHSNDASEMFRVLSTDKASYEMRLYAEAEEEAE</sequence>
<keyword evidence="2 6" id="KW-0689">Ribosomal protein</keyword>
<evidence type="ECO:0000256" key="3">
    <source>
        <dbReference type="ARBA" id="ARBA00023274"/>
    </source>
</evidence>
<dbReference type="Pfam" id="PF01776">
    <property type="entry name" value="Ribosomal_L22e"/>
    <property type="match status" value="1"/>
</dbReference>
<keyword evidence="7" id="KW-1185">Reference proteome</keyword>
<dbReference type="Proteomes" id="UP000265618">
    <property type="component" value="Unassembled WGS sequence"/>
</dbReference>
<evidence type="ECO:0000256" key="2">
    <source>
        <dbReference type="ARBA" id="ARBA00022980"/>
    </source>
</evidence>
<dbReference type="PANTHER" id="PTHR10064:SF0">
    <property type="entry name" value="FI24544P1-RELATED"/>
    <property type="match status" value="1"/>
</dbReference>
<protein>
    <recommendedName>
        <fullName evidence="4">Large ribosomal subunit protein eL22</fullName>
    </recommendedName>
    <alternativeName>
        <fullName evidence="5">60S ribosomal protein L22</fullName>
    </alternativeName>
</protein>
<dbReference type="Gene3D" id="3.30.1360.210">
    <property type="match status" value="1"/>
</dbReference>
<accession>A0A9K3CP09</accession>